<dbReference type="EMBL" id="ATHI01000004">
    <property type="protein sequence ID" value="EPR35428.1"/>
    <property type="molecule type" value="Genomic_DNA"/>
</dbReference>
<comment type="caution">
    <text evidence="1">The sequence shown here is derived from an EMBL/GenBank/DDBJ whole genome shotgun (WGS) entry which is preliminary data.</text>
</comment>
<keyword evidence="2" id="KW-1185">Reference proteome</keyword>
<gene>
    <name evidence="1" type="ORF">dsat_2129</name>
</gene>
<dbReference type="RefSeq" id="WP_020886015.1">
    <property type="nucleotide sequence ID" value="NZ_ATHI01000004.1"/>
</dbReference>
<evidence type="ECO:0000313" key="1">
    <source>
        <dbReference type="EMBL" id="EPR35428.1"/>
    </source>
</evidence>
<organism evidence="1 2">
    <name type="scientific">Alkalidesulfovibrio alkalitolerans DSM 16529</name>
    <dbReference type="NCBI Taxonomy" id="1121439"/>
    <lineage>
        <taxon>Bacteria</taxon>
        <taxon>Pseudomonadati</taxon>
        <taxon>Thermodesulfobacteriota</taxon>
        <taxon>Desulfovibrionia</taxon>
        <taxon>Desulfovibrionales</taxon>
        <taxon>Desulfovibrionaceae</taxon>
        <taxon>Alkalidesulfovibrio</taxon>
    </lineage>
</organism>
<dbReference type="Proteomes" id="UP000014975">
    <property type="component" value="Unassembled WGS sequence"/>
</dbReference>
<accession>S7USZ5</accession>
<dbReference type="AlphaFoldDB" id="S7USZ5"/>
<reference evidence="1 2" key="1">
    <citation type="journal article" date="2013" name="Genome Announc.">
        <title>Draft genome sequences for three mercury-methylating, sulfate-reducing bacteria.</title>
        <authorList>
            <person name="Brown S.D."/>
            <person name="Hurt R.A.Jr."/>
            <person name="Gilmour C.C."/>
            <person name="Elias D.A."/>
        </authorList>
    </citation>
    <scope>NUCLEOTIDE SEQUENCE [LARGE SCALE GENOMIC DNA]</scope>
    <source>
        <strain evidence="1 2">DSM 16529</strain>
    </source>
</reference>
<name>S7USZ5_9BACT</name>
<proteinExistence type="predicted"/>
<protein>
    <submittedName>
        <fullName evidence="1">Uncharacterized protein</fullName>
    </submittedName>
</protein>
<sequence length="44" mass="4758">MRVASQPLGAGSPGMAFKKRDLSPIVFLGRYSLVSVVKLFFQSA</sequence>
<dbReference type="STRING" id="1121439.dsat_2129"/>
<evidence type="ECO:0000313" key="2">
    <source>
        <dbReference type="Proteomes" id="UP000014975"/>
    </source>
</evidence>